<evidence type="ECO:0000256" key="1">
    <source>
        <dbReference type="SAM" id="Phobius"/>
    </source>
</evidence>
<dbReference type="Proteomes" id="UP000827724">
    <property type="component" value="Unassembled WGS sequence"/>
</dbReference>
<sequence length="130" mass="13437">MSSSIPRVTILAFGITSFASGIASLVSPASMLEALDLPSGAIPAVKGNALAAVAMGIYYTLAAYQNNAAFFAATVPMRLLTAAVFWGQDWKAASIWEGAGAGLTAAALLSSWKPMRKSGGADGHRFGRRE</sequence>
<organism evidence="2 3">
    <name type="scientific">Trichoderma cornu-damae</name>
    <dbReference type="NCBI Taxonomy" id="654480"/>
    <lineage>
        <taxon>Eukaryota</taxon>
        <taxon>Fungi</taxon>
        <taxon>Dikarya</taxon>
        <taxon>Ascomycota</taxon>
        <taxon>Pezizomycotina</taxon>
        <taxon>Sordariomycetes</taxon>
        <taxon>Hypocreomycetidae</taxon>
        <taxon>Hypocreales</taxon>
        <taxon>Hypocreaceae</taxon>
        <taxon>Trichoderma</taxon>
    </lineage>
</organism>
<comment type="caution">
    <text evidence="2">The sequence shown here is derived from an EMBL/GenBank/DDBJ whole genome shotgun (WGS) entry which is preliminary data.</text>
</comment>
<dbReference type="EMBL" id="JAIWOZ010000002">
    <property type="protein sequence ID" value="KAH6608534.1"/>
    <property type="molecule type" value="Genomic_DNA"/>
</dbReference>
<accession>A0A9P8QNT1</accession>
<evidence type="ECO:0000313" key="3">
    <source>
        <dbReference type="Proteomes" id="UP000827724"/>
    </source>
</evidence>
<keyword evidence="1" id="KW-0812">Transmembrane</keyword>
<proteinExistence type="predicted"/>
<feature type="transmembrane region" description="Helical" evidence="1">
    <location>
        <begin position="41"/>
        <end position="61"/>
    </location>
</feature>
<gene>
    <name evidence="2" type="ORF">Trco_001880</name>
</gene>
<name>A0A9P8QNT1_9HYPO</name>
<protein>
    <submittedName>
        <fullName evidence="2">Uncharacterized protein</fullName>
    </submittedName>
</protein>
<reference evidence="2" key="1">
    <citation type="submission" date="2021-08" db="EMBL/GenBank/DDBJ databases">
        <title>Chromosome-Level Trichoderma cornu-damae using Hi-C Data.</title>
        <authorList>
            <person name="Kim C.S."/>
        </authorList>
    </citation>
    <scope>NUCLEOTIDE SEQUENCE</scope>
    <source>
        <strain evidence="2">KA19-0412C</strain>
    </source>
</reference>
<keyword evidence="3" id="KW-1185">Reference proteome</keyword>
<dbReference type="OrthoDB" id="10042947at2759"/>
<keyword evidence="1" id="KW-0472">Membrane</keyword>
<keyword evidence="1" id="KW-1133">Transmembrane helix</keyword>
<dbReference type="AlphaFoldDB" id="A0A9P8QNT1"/>
<evidence type="ECO:0000313" key="2">
    <source>
        <dbReference type="EMBL" id="KAH6608534.1"/>
    </source>
</evidence>